<dbReference type="Proteomes" id="UP000199048">
    <property type="component" value="Unassembled WGS sequence"/>
</dbReference>
<sequence>MLEAIARVVVWLGLGEVLMRLGLVPVPGPVTGLVLLYLDLLWHQSLPEDLGRLADRMLALFGLLFVPAGVGVVAHADILKAEFLPIVAAIVGGTTVTLLATVVTLALTRAWARRRKRVGAGDLGEADFRA</sequence>
<dbReference type="EMBL" id="FOTK01000071">
    <property type="protein sequence ID" value="SFM88544.1"/>
    <property type="molecule type" value="Genomic_DNA"/>
</dbReference>
<dbReference type="GO" id="GO:0005886">
    <property type="term" value="C:plasma membrane"/>
    <property type="evidence" value="ECO:0007669"/>
    <property type="project" value="UniProtKB-SubCell"/>
</dbReference>
<gene>
    <name evidence="7" type="ORF">SAMN05192568_10719</name>
</gene>
<protein>
    <submittedName>
        <fullName evidence="7">Holin-like protein</fullName>
    </submittedName>
</protein>
<proteinExistence type="predicted"/>
<keyword evidence="4 6" id="KW-1133">Transmembrane helix</keyword>
<dbReference type="Pfam" id="PF03788">
    <property type="entry name" value="LrgA"/>
    <property type="match status" value="1"/>
</dbReference>
<comment type="subcellular location">
    <subcellularLocation>
        <location evidence="1">Cell membrane</location>
        <topology evidence="1">Multi-pass membrane protein</topology>
    </subcellularLocation>
</comment>
<dbReference type="RefSeq" id="WP_280142369.1">
    <property type="nucleotide sequence ID" value="NZ_FOTK01000071.1"/>
</dbReference>
<evidence type="ECO:0000256" key="2">
    <source>
        <dbReference type="ARBA" id="ARBA00022475"/>
    </source>
</evidence>
<evidence type="ECO:0000256" key="1">
    <source>
        <dbReference type="ARBA" id="ARBA00004651"/>
    </source>
</evidence>
<evidence type="ECO:0000256" key="3">
    <source>
        <dbReference type="ARBA" id="ARBA00022692"/>
    </source>
</evidence>
<feature type="transmembrane region" description="Helical" evidence="6">
    <location>
        <begin position="58"/>
        <end position="78"/>
    </location>
</feature>
<dbReference type="STRING" id="582667.SAMN05192568_10719"/>
<dbReference type="PANTHER" id="PTHR33931">
    <property type="entry name" value="HOLIN-LIKE PROTEIN CIDA-RELATED"/>
    <property type="match status" value="1"/>
</dbReference>
<feature type="transmembrane region" description="Helical" evidence="6">
    <location>
        <begin position="84"/>
        <end position="107"/>
    </location>
</feature>
<evidence type="ECO:0000313" key="7">
    <source>
        <dbReference type="EMBL" id="SFM88544.1"/>
    </source>
</evidence>
<dbReference type="PANTHER" id="PTHR33931:SF2">
    <property type="entry name" value="HOLIN-LIKE PROTEIN CIDA"/>
    <property type="match status" value="1"/>
</dbReference>
<feature type="transmembrane region" description="Helical" evidence="6">
    <location>
        <begin position="17"/>
        <end position="38"/>
    </location>
</feature>
<keyword evidence="3 6" id="KW-0812">Transmembrane</keyword>
<evidence type="ECO:0000313" key="8">
    <source>
        <dbReference type="Proteomes" id="UP000199048"/>
    </source>
</evidence>
<dbReference type="AlphaFoldDB" id="A0A1I4UHS3"/>
<name>A0A1I4UHS3_9HYPH</name>
<organism evidence="7 8">
    <name type="scientific">Methylobacterium pseudosasicola</name>
    <dbReference type="NCBI Taxonomy" id="582667"/>
    <lineage>
        <taxon>Bacteria</taxon>
        <taxon>Pseudomonadati</taxon>
        <taxon>Pseudomonadota</taxon>
        <taxon>Alphaproteobacteria</taxon>
        <taxon>Hyphomicrobiales</taxon>
        <taxon>Methylobacteriaceae</taxon>
        <taxon>Methylobacterium</taxon>
    </lineage>
</organism>
<evidence type="ECO:0000256" key="6">
    <source>
        <dbReference type="SAM" id="Phobius"/>
    </source>
</evidence>
<keyword evidence="8" id="KW-1185">Reference proteome</keyword>
<reference evidence="8" key="1">
    <citation type="submission" date="2016-10" db="EMBL/GenBank/DDBJ databases">
        <authorList>
            <person name="Varghese N."/>
            <person name="Submissions S."/>
        </authorList>
    </citation>
    <scope>NUCLEOTIDE SEQUENCE [LARGE SCALE GENOMIC DNA]</scope>
    <source>
        <strain evidence="8">BL36</strain>
    </source>
</reference>
<accession>A0A1I4UHS3</accession>
<evidence type="ECO:0000256" key="5">
    <source>
        <dbReference type="ARBA" id="ARBA00023136"/>
    </source>
</evidence>
<dbReference type="InterPro" id="IPR005538">
    <property type="entry name" value="LrgA/CidA"/>
</dbReference>
<keyword evidence="5 6" id="KW-0472">Membrane</keyword>
<evidence type="ECO:0000256" key="4">
    <source>
        <dbReference type="ARBA" id="ARBA00022989"/>
    </source>
</evidence>
<keyword evidence="2" id="KW-1003">Cell membrane</keyword>